<gene>
    <name evidence="1" type="ORF">MNBD_GAMMA09-13</name>
</gene>
<feature type="non-terminal residue" evidence="1">
    <location>
        <position position="58"/>
    </location>
</feature>
<accession>A0A3B0XY40</accession>
<reference evidence="1" key="1">
    <citation type="submission" date="2018-06" db="EMBL/GenBank/DDBJ databases">
        <authorList>
            <person name="Zhirakovskaya E."/>
        </authorList>
    </citation>
    <scope>NUCLEOTIDE SEQUENCE</scope>
</reference>
<sequence length="58" mass="6871">MGDQDGPEYAIPGLDNYFLTCEYLEGDTLNQIENTKYDEYIEYFKQILSALQYLHRLN</sequence>
<evidence type="ECO:0000313" key="1">
    <source>
        <dbReference type="EMBL" id="VAW69053.1"/>
    </source>
</evidence>
<dbReference type="EMBL" id="UOFI01000141">
    <property type="protein sequence ID" value="VAW69053.1"/>
    <property type="molecule type" value="Genomic_DNA"/>
</dbReference>
<evidence type="ECO:0008006" key="2">
    <source>
        <dbReference type="Google" id="ProtNLM"/>
    </source>
</evidence>
<proteinExistence type="predicted"/>
<dbReference type="AlphaFoldDB" id="A0A3B0XY40"/>
<dbReference type="Gene3D" id="1.10.510.10">
    <property type="entry name" value="Transferase(Phosphotransferase) domain 1"/>
    <property type="match status" value="1"/>
</dbReference>
<name>A0A3B0XY40_9ZZZZ</name>
<dbReference type="InterPro" id="IPR011009">
    <property type="entry name" value="Kinase-like_dom_sf"/>
</dbReference>
<organism evidence="1">
    <name type="scientific">hydrothermal vent metagenome</name>
    <dbReference type="NCBI Taxonomy" id="652676"/>
    <lineage>
        <taxon>unclassified sequences</taxon>
        <taxon>metagenomes</taxon>
        <taxon>ecological metagenomes</taxon>
    </lineage>
</organism>
<protein>
    <recommendedName>
        <fullName evidence="2">Protein kinase domain-containing protein</fullName>
    </recommendedName>
</protein>
<dbReference type="SUPFAM" id="SSF56112">
    <property type="entry name" value="Protein kinase-like (PK-like)"/>
    <property type="match status" value="1"/>
</dbReference>